<organism evidence="3 4">
    <name type="scientific">Pseudomarimonas arenosa</name>
    <dbReference type="NCBI Taxonomy" id="2774145"/>
    <lineage>
        <taxon>Bacteria</taxon>
        <taxon>Pseudomonadati</taxon>
        <taxon>Pseudomonadota</taxon>
        <taxon>Gammaproteobacteria</taxon>
        <taxon>Lysobacterales</taxon>
        <taxon>Lysobacteraceae</taxon>
        <taxon>Pseudomarimonas</taxon>
    </lineage>
</organism>
<dbReference type="RefSeq" id="WP_192027496.1">
    <property type="nucleotide sequence ID" value="NZ_JACYTR010000001.1"/>
</dbReference>
<evidence type="ECO:0000313" key="3">
    <source>
        <dbReference type="EMBL" id="MBD8524144.1"/>
    </source>
</evidence>
<gene>
    <name evidence="3" type="ORF">IFO71_00160</name>
</gene>
<comment type="caution">
    <text evidence="3">The sequence shown here is derived from an EMBL/GenBank/DDBJ whole genome shotgun (WGS) entry which is preliminary data.</text>
</comment>
<dbReference type="Proteomes" id="UP000613768">
    <property type="component" value="Unassembled WGS sequence"/>
</dbReference>
<accession>A0AAW3ZHB1</accession>
<keyword evidence="2" id="KW-1133">Transmembrane helix</keyword>
<keyword evidence="4" id="KW-1185">Reference proteome</keyword>
<keyword evidence="1" id="KW-0175">Coiled coil</keyword>
<dbReference type="EMBL" id="JACYTR010000001">
    <property type="protein sequence ID" value="MBD8524144.1"/>
    <property type="molecule type" value="Genomic_DNA"/>
</dbReference>
<dbReference type="AlphaFoldDB" id="A0AAW3ZHB1"/>
<feature type="coiled-coil region" evidence="1">
    <location>
        <begin position="37"/>
        <end position="85"/>
    </location>
</feature>
<keyword evidence="2" id="KW-0472">Membrane</keyword>
<proteinExistence type="predicted"/>
<sequence length="236" mass="26182">MPWLDRSKGKLDYLLASAPLASLIFVVVAYFHTVHPHFTKQEELSRAQERIASLERTVAEREQAVASLTRDVSEATARLTSAQLQSHYLAERLRDALPDGTLDEIQRAAMGRFYSADAAVAAYVELEIQPALEDVEGFDDASVQRQVIESKGASHRRYLYLTHLLFCGSGGCTGPLFEEEFGSYCFVAWAHSRTLEALVEHADLPCSDLSDGRWLDDMAESDARGTRAAVEQAISE</sequence>
<evidence type="ECO:0000256" key="2">
    <source>
        <dbReference type="SAM" id="Phobius"/>
    </source>
</evidence>
<keyword evidence="2" id="KW-0812">Transmembrane</keyword>
<reference evidence="3 4" key="1">
    <citation type="submission" date="2020-09" db="EMBL/GenBank/DDBJ databases">
        <title>Pseudoxanthomonas sp. CAU 1598 isolated from sand of Yaerae Beach.</title>
        <authorList>
            <person name="Kim W."/>
        </authorList>
    </citation>
    <scope>NUCLEOTIDE SEQUENCE [LARGE SCALE GENOMIC DNA]</scope>
    <source>
        <strain evidence="3 4">CAU 1598</strain>
    </source>
</reference>
<protein>
    <submittedName>
        <fullName evidence="3">Uncharacterized protein</fullName>
    </submittedName>
</protein>
<evidence type="ECO:0000256" key="1">
    <source>
        <dbReference type="SAM" id="Coils"/>
    </source>
</evidence>
<name>A0AAW3ZHB1_9GAMM</name>
<evidence type="ECO:0000313" key="4">
    <source>
        <dbReference type="Proteomes" id="UP000613768"/>
    </source>
</evidence>
<feature type="transmembrane region" description="Helical" evidence="2">
    <location>
        <begin position="12"/>
        <end position="31"/>
    </location>
</feature>